<gene>
    <name evidence="3" type="ORF">NCGR_LOCUS54896</name>
</gene>
<feature type="compositionally biased region" description="Basic and acidic residues" evidence="1">
    <location>
        <begin position="419"/>
        <end position="447"/>
    </location>
</feature>
<dbReference type="InterPro" id="IPR035925">
    <property type="entry name" value="BSD_dom_sf"/>
</dbReference>
<dbReference type="SMART" id="SM00751">
    <property type="entry name" value="BSD"/>
    <property type="match status" value="1"/>
</dbReference>
<protein>
    <recommendedName>
        <fullName evidence="2">BSD domain-containing protein</fullName>
    </recommendedName>
</protein>
<feature type="region of interest" description="Disordered" evidence="1">
    <location>
        <begin position="348"/>
        <end position="500"/>
    </location>
</feature>
<reference evidence="3" key="1">
    <citation type="submission" date="2020-10" db="EMBL/GenBank/DDBJ databases">
        <authorList>
            <person name="Han B."/>
            <person name="Lu T."/>
            <person name="Zhao Q."/>
            <person name="Huang X."/>
            <person name="Zhao Y."/>
        </authorList>
    </citation>
    <scope>NUCLEOTIDE SEQUENCE</scope>
</reference>
<dbReference type="Proteomes" id="UP000604825">
    <property type="component" value="Unassembled WGS sequence"/>
</dbReference>
<feature type="compositionally biased region" description="Acidic residues" evidence="1">
    <location>
        <begin position="169"/>
        <end position="179"/>
    </location>
</feature>
<dbReference type="Pfam" id="PF03909">
    <property type="entry name" value="BSD"/>
    <property type="match status" value="1"/>
</dbReference>
<dbReference type="PANTHER" id="PTHR31923:SF5">
    <property type="entry name" value="OS05G0510700 PROTEIN"/>
    <property type="match status" value="1"/>
</dbReference>
<dbReference type="PANTHER" id="PTHR31923">
    <property type="entry name" value="BSD DOMAIN-CONTAINING PROTEIN"/>
    <property type="match status" value="1"/>
</dbReference>
<sequence>MAREPRRWPRRRWRASRPQNFVVATKATGAGTSLARTGSCFAALVSLPARPATSSAVTARLRTLRTQCCFYAATGAPSWLLLPLSLDRKRGRAGGGGGGGVSPRDRSPNLGPVAGEPEQPGTPSRGVKDDISELTETLTRRLWGVASFLAPPPSPPEASTPRAATPAQGEEEGVEDGEEAAVLSPRIAGIRSDLAEIGGRVRSGISMLQNNLAVAEISKIASSLLPFGQGEADEGEPVPGVTEEVVVFVRHISTRPETWLDFPLFISERYADDFELSDAQYVHALSIEHLVPGLSDLKVQICSTDMTEACFWKIYFVLLHSKLNKQDAELLSTPQILEAREQLLQSLQSQNKRGSKVPGESSESSNASSAPPEEKVIQPSIIRDKADTPEKSSFEEPSSDITPEIVSEKFPISTTEVEMVDKSVVEEELAVTKESKTSPVESKLRFETDEEEVDEWPDDDPTDEVVQAGNRASLGQEEDVSFSDLEDDEDDDDRNRRDGQ</sequence>
<dbReference type="OrthoDB" id="2021158at2759"/>
<accession>A0A811RNM2</accession>
<name>A0A811RNM2_9POAL</name>
<evidence type="ECO:0000259" key="2">
    <source>
        <dbReference type="PROSITE" id="PS50858"/>
    </source>
</evidence>
<feature type="region of interest" description="Disordered" evidence="1">
    <location>
        <begin position="148"/>
        <end position="180"/>
    </location>
</feature>
<keyword evidence="4" id="KW-1185">Reference proteome</keyword>
<dbReference type="InterPro" id="IPR005607">
    <property type="entry name" value="BSD_dom"/>
</dbReference>
<feature type="compositionally biased region" description="Basic and acidic residues" evidence="1">
    <location>
        <begin position="372"/>
        <end position="394"/>
    </location>
</feature>
<feature type="compositionally biased region" description="Acidic residues" evidence="1">
    <location>
        <begin position="476"/>
        <end position="492"/>
    </location>
</feature>
<feature type="compositionally biased region" description="Low complexity" evidence="1">
    <location>
        <begin position="360"/>
        <end position="371"/>
    </location>
</feature>
<feature type="region of interest" description="Disordered" evidence="1">
    <location>
        <begin position="91"/>
        <end position="128"/>
    </location>
</feature>
<dbReference type="SUPFAM" id="SSF140383">
    <property type="entry name" value="BSD domain-like"/>
    <property type="match status" value="1"/>
</dbReference>
<evidence type="ECO:0000313" key="4">
    <source>
        <dbReference type="Proteomes" id="UP000604825"/>
    </source>
</evidence>
<dbReference type="AlphaFoldDB" id="A0A811RNM2"/>
<feature type="compositionally biased region" description="Acidic residues" evidence="1">
    <location>
        <begin position="448"/>
        <end position="463"/>
    </location>
</feature>
<organism evidence="3 4">
    <name type="scientific">Miscanthus lutarioriparius</name>
    <dbReference type="NCBI Taxonomy" id="422564"/>
    <lineage>
        <taxon>Eukaryota</taxon>
        <taxon>Viridiplantae</taxon>
        <taxon>Streptophyta</taxon>
        <taxon>Embryophyta</taxon>
        <taxon>Tracheophyta</taxon>
        <taxon>Spermatophyta</taxon>
        <taxon>Magnoliopsida</taxon>
        <taxon>Liliopsida</taxon>
        <taxon>Poales</taxon>
        <taxon>Poaceae</taxon>
        <taxon>PACMAD clade</taxon>
        <taxon>Panicoideae</taxon>
        <taxon>Andropogonodae</taxon>
        <taxon>Andropogoneae</taxon>
        <taxon>Saccharinae</taxon>
        <taxon>Miscanthus</taxon>
    </lineage>
</organism>
<proteinExistence type="predicted"/>
<dbReference type="EMBL" id="CAJGYO010000016">
    <property type="protein sequence ID" value="CAD6271610.1"/>
    <property type="molecule type" value="Genomic_DNA"/>
</dbReference>
<dbReference type="PROSITE" id="PS50858">
    <property type="entry name" value="BSD"/>
    <property type="match status" value="1"/>
</dbReference>
<evidence type="ECO:0000256" key="1">
    <source>
        <dbReference type="SAM" id="MobiDB-lite"/>
    </source>
</evidence>
<comment type="caution">
    <text evidence="3">The sequence shown here is derived from an EMBL/GenBank/DDBJ whole genome shotgun (WGS) entry which is preliminary data.</text>
</comment>
<evidence type="ECO:0000313" key="3">
    <source>
        <dbReference type="EMBL" id="CAD6271610.1"/>
    </source>
</evidence>
<feature type="domain" description="BSD" evidence="2">
    <location>
        <begin position="271"/>
        <end position="323"/>
    </location>
</feature>